<sequence length="92" mass="10033">MSPLSVTRGITQEGTDRPNDQQADKNRRITGPHDGRDSDGTFDHRYWRCEHCGFESADPALRTGCFRCGVGGRDATDDEADGTDETGGDDAQ</sequence>
<evidence type="ECO:0000313" key="4">
    <source>
        <dbReference type="Proteomes" id="UP000199607"/>
    </source>
</evidence>
<feature type="region of interest" description="Disordered" evidence="1">
    <location>
        <begin position="72"/>
        <end position="92"/>
    </location>
</feature>
<feature type="region of interest" description="Disordered" evidence="1">
    <location>
        <begin position="1"/>
        <end position="40"/>
    </location>
</feature>
<evidence type="ECO:0000313" key="3">
    <source>
        <dbReference type="EMBL" id="SFL27453.1"/>
    </source>
</evidence>
<evidence type="ECO:0000256" key="1">
    <source>
        <dbReference type="SAM" id="MobiDB-lite"/>
    </source>
</evidence>
<keyword evidence="4" id="KW-1185">Reference proteome</keyword>
<reference evidence="4" key="1">
    <citation type="submission" date="2016-10" db="EMBL/GenBank/DDBJ databases">
        <authorList>
            <person name="Varghese N."/>
            <person name="Submissions S."/>
        </authorList>
    </citation>
    <scope>NUCLEOTIDE SEQUENCE [LARGE SCALE GENOMIC DNA]</scope>
    <source>
        <strain evidence="4">CGMCC 1.7738</strain>
    </source>
</reference>
<feature type="domain" description="DUF8118" evidence="2">
    <location>
        <begin position="28"/>
        <end position="64"/>
    </location>
</feature>
<dbReference type="STRING" id="553466.SAMN04487950_3180"/>
<proteinExistence type="predicted"/>
<dbReference type="InterPro" id="IPR058431">
    <property type="entry name" value="DUF8118"/>
</dbReference>
<protein>
    <recommendedName>
        <fullName evidence="2">DUF8118 domain-containing protein</fullName>
    </recommendedName>
</protein>
<gene>
    <name evidence="3" type="ORF">SAMN04487950_3180</name>
</gene>
<feature type="compositionally biased region" description="Acidic residues" evidence="1">
    <location>
        <begin position="76"/>
        <end position="92"/>
    </location>
</feature>
<dbReference type="RefSeq" id="WP_089870356.1">
    <property type="nucleotide sequence ID" value="NZ_FOTC01000003.1"/>
</dbReference>
<dbReference type="Pfam" id="PF26435">
    <property type="entry name" value="DUF8118"/>
    <property type="match status" value="1"/>
</dbReference>
<evidence type="ECO:0000259" key="2">
    <source>
        <dbReference type="Pfam" id="PF26435"/>
    </source>
</evidence>
<dbReference type="AlphaFoldDB" id="A0A1I4GD38"/>
<accession>A0A1I4GD38</accession>
<dbReference type="Proteomes" id="UP000199607">
    <property type="component" value="Unassembled WGS sequence"/>
</dbReference>
<name>A0A1I4GD38_9EURY</name>
<feature type="compositionally biased region" description="Polar residues" evidence="1">
    <location>
        <begin position="1"/>
        <end position="13"/>
    </location>
</feature>
<dbReference type="EMBL" id="FOTC01000003">
    <property type="protein sequence ID" value="SFL27453.1"/>
    <property type="molecule type" value="Genomic_DNA"/>
</dbReference>
<feature type="compositionally biased region" description="Basic and acidic residues" evidence="1">
    <location>
        <begin position="14"/>
        <end position="40"/>
    </location>
</feature>
<organism evidence="3 4">
    <name type="scientific">Halogranum rubrum</name>
    <dbReference type="NCBI Taxonomy" id="553466"/>
    <lineage>
        <taxon>Archaea</taxon>
        <taxon>Methanobacteriati</taxon>
        <taxon>Methanobacteriota</taxon>
        <taxon>Stenosarchaea group</taxon>
        <taxon>Halobacteria</taxon>
        <taxon>Halobacteriales</taxon>
        <taxon>Haloferacaceae</taxon>
    </lineage>
</organism>